<evidence type="ECO:0000259" key="2">
    <source>
        <dbReference type="Pfam" id="PF03432"/>
    </source>
</evidence>
<gene>
    <name evidence="3" type="ORF">FH5T_15985</name>
    <name evidence="4" type="ORF">SAMN05444285_105113</name>
</gene>
<sequence>MVIVMHKSAYTENVMMYNEKKVNEGVATFFHFKNTKSANPFNYDEKHRVKILLDIEDENPRAWHKCFHVSFNPSNEDYKIMNDGTIKQEIDNMMEHMGYGHQPYFVYRHEDLERVHFHVVSTRIDCITHQKIKDNFERLKMQRFLHQLEEKYNLPLKEKPQEINFRFSVRSRNIKENLENLFKHLNEKDELTTKDLYDQALLSFKVEVQKSGRGHIVVVLGDDGKPARYPIRLSKFKNKPKFYSKENRLAEQKTVEKQQLQQQKKPDISEVDLRSVGVVARDLNRLVERSKWHKENPKTKYKTRKKKRGKRF</sequence>
<dbReference type="Proteomes" id="UP000181981">
    <property type="component" value="Unassembled WGS sequence"/>
</dbReference>
<dbReference type="eggNOG" id="COG3843">
    <property type="taxonomic scope" value="Bacteria"/>
</dbReference>
<feature type="domain" description="MobA/VirD2-like nuclease" evidence="2">
    <location>
        <begin position="43"/>
        <end position="154"/>
    </location>
</feature>
<reference evidence="4 6" key="2">
    <citation type="submission" date="2016-10" db="EMBL/GenBank/DDBJ databases">
        <authorList>
            <person name="de Groot N.N."/>
        </authorList>
    </citation>
    <scope>NUCLEOTIDE SEQUENCE [LARGE SCALE GENOMIC DNA]</scope>
    <source>
        <strain evidence="4 6">DSM 25947</strain>
    </source>
</reference>
<feature type="region of interest" description="Disordered" evidence="1">
    <location>
        <begin position="290"/>
        <end position="312"/>
    </location>
</feature>
<dbReference type="Pfam" id="PF03432">
    <property type="entry name" value="Relaxase"/>
    <property type="match status" value="1"/>
</dbReference>
<name>X5DLL2_9BACT</name>
<evidence type="ECO:0000256" key="1">
    <source>
        <dbReference type="SAM" id="MobiDB-lite"/>
    </source>
</evidence>
<feature type="compositionally biased region" description="Basic residues" evidence="1">
    <location>
        <begin position="299"/>
        <end position="312"/>
    </location>
</feature>
<accession>X5DLL2</accession>
<dbReference type="InterPro" id="IPR005094">
    <property type="entry name" value="Endonuclease_MobA/VirD2"/>
</dbReference>
<evidence type="ECO:0000313" key="6">
    <source>
        <dbReference type="Proteomes" id="UP000181981"/>
    </source>
</evidence>
<reference evidence="3 5" key="1">
    <citation type="submission" date="2014-03" db="EMBL/GenBank/DDBJ databases">
        <title>Complete genome sequence of a deeply braunched marine Bacteroidia bacterium Draconibacterium orientale type strain FH5T.</title>
        <authorList>
            <person name="Li X."/>
            <person name="Wang X."/>
            <person name="Xie Z."/>
            <person name="Du Z."/>
            <person name="Chen G."/>
        </authorList>
    </citation>
    <scope>NUCLEOTIDE SEQUENCE [LARGE SCALE GENOMIC DNA]</scope>
    <source>
        <strain evidence="3 5">FH5</strain>
    </source>
</reference>
<dbReference type="Proteomes" id="UP000023772">
    <property type="component" value="Chromosome"/>
</dbReference>
<evidence type="ECO:0000313" key="3">
    <source>
        <dbReference type="EMBL" id="AHW62139.1"/>
    </source>
</evidence>
<proteinExistence type="predicted"/>
<dbReference type="EMBL" id="FOHT01000005">
    <property type="protein sequence ID" value="SET06402.1"/>
    <property type="molecule type" value="Genomic_DNA"/>
</dbReference>
<evidence type="ECO:0000313" key="5">
    <source>
        <dbReference type="Proteomes" id="UP000023772"/>
    </source>
</evidence>
<dbReference type="HOGENOM" id="CLU_890624_0_0_10"/>
<dbReference type="OrthoDB" id="915634at2"/>
<organism evidence="4 6">
    <name type="scientific">Draconibacterium orientale</name>
    <dbReference type="NCBI Taxonomy" id="1168034"/>
    <lineage>
        <taxon>Bacteria</taxon>
        <taxon>Pseudomonadati</taxon>
        <taxon>Bacteroidota</taxon>
        <taxon>Bacteroidia</taxon>
        <taxon>Marinilabiliales</taxon>
        <taxon>Prolixibacteraceae</taxon>
        <taxon>Draconibacterium</taxon>
    </lineage>
</organism>
<dbReference type="AlphaFoldDB" id="X5DLL2"/>
<dbReference type="EMBL" id="CP007451">
    <property type="protein sequence ID" value="AHW62139.1"/>
    <property type="molecule type" value="Genomic_DNA"/>
</dbReference>
<evidence type="ECO:0000313" key="4">
    <source>
        <dbReference type="EMBL" id="SET06402.1"/>
    </source>
</evidence>
<dbReference type="RefSeq" id="WP_038560577.1">
    <property type="nucleotide sequence ID" value="NZ_FOHT01000005.1"/>
</dbReference>
<dbReference type="STRING" id="1168034.FH5T_15985"/>
<keyword evidence="5" id="KW-1185">Reference proteome</keyword>
<protein>
    <submittedName>
        <fullName evidence="4">Relaxase/Mobilisation nuclease domain-containing protein</fullName>
    </submittedName>
</protein>
<dbReference type="KEGG" id="dori:FH5T_15985"/>